<evidence type="ECO:0000256" key="4">
    <source>
        <dbReference type="ARBA" id="ARBA00022679"/>
    </source>
</evidence>
<evidence type="ECO:0000259" key="10">
    <source>
        <dbReference type="Pfam" id="PF02767"/>
    </source>
</evidence>
<comment type="subcellular location">
    <subcellularLocation>
        <location evidence="1">Cytoplasm</location>
    </subcellularLocation>
</comment>
<dbReference type="GO" id="GO:0008408">
    <property type="term" value="F:3'-5' exonuclease activity"/>
    <property type="evidence" value="ECO:0007669"/>
    <property type="project" value="InterPro"/>
</dbReference>
<evidence type="ECO:0000256" key="2">
    <source>
        <dbReference type="ARBA" id="ARBA00010752"/>
    </source>
</evidence>
<keyword evidence="3" id="KW-0963">Cytoplasm</keyword>
<keyword evidence="4" id="KW-0808">Transferase</keyword>
<dbReference type="InterPro" id="IPR022637">
    <property type="entry name" value="DNA_polIII_beta_cen"/>
</dbReference>
<evidence type="ECO:0000256" key="5">
    <source>
        <dbReference type="ARBA" id="ARBA00022695"/>
    </source>
</evidence>
<evidence type="ECO:0000313" key="11">
    <source>
        <dbReference type="EMBL" id="CAB4191665.1"/>
    </source>
</evidence>
<dbReference type="InterPro" id="IPR022634">
    <property type="entry name" value="DNA_polIII_beta_N"/>
</dbReference>
<sequence>MKASFPLGALRAACEAISPVVPSRTTRDILKNIKLVGNGEICSVSATDSEMSIVAFIRGVQCSLGGAMLLPCEKLLKILREVSGDTITIEDVNGVANILVGRSKFKIPTEDASGFPDEPVFPESNYRTITTSALQLIAKRCSVYSVQTRFPALAGINFEFKETLTAIATDTKCLSIVECSYSSVGEPQAAPTYTVVPPKAVKILSSVIDGEGGVDLLVTENSITARSGDVILTAQLIAGRFPDWRKILPPNAPNHIEIPSPQLSSALRQAMITTAEETACVDFKFSGGSLSLKSSGKGESVIEIPVGFSGDCEFTMDPKFFLAALAMIDKTASVDIGAIDADSPVLLTSNDGLKFIAMVASRS</sequence>
<dbReference type="InterPro" id="IPR046938">
    <property type="entry name" value="DNA_clamp_sf"/>
</dbReference>
<dbReference type="NCBIfam" id="TIGR00663">
    <property type="entry name" value="dnan"/>
    <property type="match status" value="1"/>
</dbReference>
<evidence type="ECO:0000259" key="9">
    <source>
        <dbReference type="Pfam" id="PF00712"/>
    </source>
</evidence>
<dbReference type="EMBL" id="LR797178">
    <property type="protein sequence ID" value="CAB4191665.1"/>
    <property type="molecule type" value="Genomic_DNA"/>
</dbReference>
<evidence type="ECO:0000256" key="7">
    <source>
        <dbReference type="ARBA" id="ARBA00022932"/>
    </source>
</evidence>
<dbReference type="GO" id="GO:0009360">
    <property type="term" value="C:DNA polymerase III complex"/>
    <property type="evidence" value="ECO:0007669"/>
    <property type="project" value="InterPro"/>
</dbReference>
<dbReference type="SMART" id="SM00480">
    <property type="entry name" value="POL3Bc"/>
    <property type="match status" value="1"/>
</dbReference>
<keyword evidence="7" id="KW-0239">DNA-directed DNA polymerase</keyword>
<dbReference type="PANTHER" id="PTHR30478">
    <property type="entry name" value="DNA POLYMERASE III SUBUNIT BETA"/>
    <property type="match status" value="1"/>
</dbReference>
<protein>
    <submittedName>
        <fullName evidence="11">DnaN DNA polymerase sliding clamp subunit (PCNA homolog)</fullName>
    </submittedName>
</protein>
<dbReference type="GO" id="GO:0006271">
    <property type="term" value="P:DNA strand elongation involved in DNA replication"/>
    <property type="evidence" value="ECO:0007669"/>
    <property type="project" value="TreeGrafter"/>
</dbReference>
<dbReference type="InterPro" id="IPR001001">
    <property type="entry name" value="DNA_polIII_beta"/>
</dbReference>
<dbReference type="PANTHER" id="PTHR30478:SF0">
    <property type="entry name" value="BETA SLIDING CLAMP"/>
    <property type="match status" value="1"/>
</dbReference>
<accession>A0A6J5RH37</accession>
<dbReference type="Pfam" id="PF02767">
    <property type="entry name" value="DNA_pol3_beta_2"/>
    <property type="match status" value="1"/>
</dbReference>
<evidence type="ECO:0000256" key="6">
    <source>
        <dbReference type="ARBA" id="ARBA00022705"/>
    </source>
</evidence>
<feature type="domain" description="DNA polymerase III beta sliding clamp central" evidence="10">
    <location>
        <begin position="147"/>
        <end position="243"/>
    </location>
</feature>
<evidence type="ECO:0000256" key="3">
    <source>
        <dbReference type="ARBA" id="ARBA00022490"/>
    </source>
</evidence>
<reference evidence="11" key="1">
    <citation type="submission" date="2020-05" db="EMBL/GenBank/DDBJ databases">
        <authorList>
            <person name="Chiriac C."/>
            <person name="Salcher M."/>
            <person name="Ghai R."/>
            <person name="Kavagutti S V."/>
        </authorList>
    </citation>
    <scope>NUCLEOTIDE SEQUENCE</scope>
</reference>
<dbReference type="GO" id="GO:0003677">
    <property type="term" value="F:DNA binding"/>
    <property type="evidence" value="ECO:0007669"/>
    <property type="project" value="UniProtKB-KW"/>
</dbReference>
<comment type="similarity">
    <text evidence="2">Belongs to the beta sliding clamp family.</text>
</comment>
<dbReference type="GO" id="GO:0003887">
    <property type="term" value="F:DNA-directed DNA polymerase activity"/>
    <property type="evidence" value="ECO:0007669"/>
    <property type="project" value="UniProtKB-KW"/>
</dbReference>
<keyword evidence="5" id="KW-0548">Nucleotidyltransferase</keyword>
<dbReference type="SUPFAM" id="SSF55979">
    <property type="entry name" value="DNA clamp"/>
    <property type="match status" value="3"/>
</dbReference>
<dbReference type="Pfam" id="PF00712">
    <property type="entry name" value="DNA_pol3_beta"/>
    <property type="match status" value="1"/>
</dbReference>
<proteinExistence type="inferred from homology"/>
<dbReference type="Gene3D" id="3.10.150.10">
    <property type="entry name" value="DNA Polymerase III, subunit A, domain 2"/>
    <property type="match status" value="1"/>
</dbReference>
<keyword evidence="8" id="KW-0238">DNA-binding</keyword>
<feature type="domain" description="DNA polymerase III beta sliding clamp N-terminal" evidence="9">
    <location>
        <begin position="15"/>
        <end position="116"/>
    </location>
</feature>
<keyword evidence="6" id="KW-0235">DNA replication</keyword>
<evidence type="ECO:0000256" key="8">
    <source>
        <dbReference type="ARBA" id="ARBA00023125"/>
    </source>
</evidence>
<organism evidence="11">
    <name type="scientific">uncultured Caudovirales phage</name>
    <dbReference type="NCBI Taxonomy" id="2100421"/>
    <lineage>
        <taxon>Viruses</taxon>
        <taxon>Duplodnaviria</taxon>
        <taxon>Heunggongvirae</taxon>
        <taxon>Uroviricota</taxon>
        <taxon>Caudoviricetes</taxon>
        <taxon>Peduoviridae</taxon>
        <taxon>Maltschvirus</taxon>
        <taxon>Maltschvirus maltsch</taxon>
    </lineage>
</organism>
<name>A0A6J5RH37_9CAUD</name>
<dbReference type="Gene3D" id="3.70.10.10">
    <property type="match status" value="1"/>
</dbReference>
<evidence type="ECO:0000256" key="1">
    <source>
        <dbReference type="ARBA" id="ARBA00004496"/>
    </source>
</evidence>
<gene>
    <name evidence="11" type="ORF">UFOVP1229_78</name>
</gene>